<proteinExistence type="inferred from homology"/>
<dbReference type="PANTHER" id="PTHR43140">
    <property type="entry name" value="TYPE-1 RESTRICTION ENZYME ECOKI SPECIFICITY PROTEIN"/>
    <property type="match status" value="1"/>
</dbReference>
<keyword evidence="3" id="KW-0238">DNA-binding</keyword>
<dbReference type="Pfam" id="PF01420">
    <property type="entry name" value="Methylase_S"/>
    <property type="match status" value="2"/>
</dbReference>
<dbReference type="InterPro" id="IPR051212">
    <property type="entry name" value="Type-I_RE_S_subunit"/>
</dbReference>
<keyword evidence="5" id="KW-0540">Nuclease</keyword>
<protein>
    <submittedName>
        <fullName evidence="5">Restriction endonuclease subunit S</fullName>
    </submittedName>
</protein>
<dbReference type="PANTHER" id="PTHR43140:SF1">
    <property type="entry name" value="TYPE I RESTRICTION ENZYME ECOKI SPECIFICITY SUBUNIT"/>
    <property type="match status" value="1"/>
</dbReference>
<evidence type="ECO:0000313" key="5">
    <source>
        <dbReference type="EMBL" id="AOV16267.1"/>
    </source>
</evidence>
<dbReference type="AlphaFoldDB" id="A0A1D8K5M9"/>
<keyword evidence="2" id="KW-0680">Restriction system</keyword>
<name>A0A1D8K5M9_9GAMM</name>
<feature type="domain" description="Type I restriction modification DNA specificity" evidence="4">
    <location>
        <begin position="244"/>
        <end position="423"/>
    </location>
</feature>
<evidence type="ECO:0000256" key="2">
    <source>
        <dbReference type="ARBA" id="ARBA00022747"/>
    </source>
</evidence>
<evidence type="ECO:0000313" key="6">
    <source>
        <dbReference type="Proteomes" id="UP000095342"/>
    </source>
</evidence>
<dbReference type="InterPro" id="IPR044946">
    <property type="entry name" value="Restrct_endonuc_typeI_TRD_sf"/>
</dbReference>
<comment type="similarity">
    <text evidence="1">Belongs to the type-I restriction system S methylase family.</text>
</comment>
<dbReference type="REBASE" id="162228">
    <property type="entry name" value="S.AprV6ORF3540P"/>
</dbReference>
<feature type="domain" description="Type I restriction modification DNA specificity" evidence="4">
    <location>
        <begin position="22"/>
        <end position="196"/>
    </location>
</feature>
<dbReference type="Proteomes" id="UP000095342">
    <property type="component" value="Chromosome"/>
</dbReference>
<evidence type="ECO:0000259" key="4">
    <source>
        <dbReference type="Pfam" id="PF01420"/>
    </source>
</evidence>
<dbReference type="GO" id="GO:0004519">
    <property type="term" value="F:endonuclease activity"/>
    <property type="evidence" value="ECO:0007669"/>
    <property type="project" value="UniProtKB-KW"/>
</dbReference>
<dbReference type="RefSeq" id="WP_070071861.1">
    <property type="nucleotide sequence ID" value="NZ_CP017448.1"/>
</dbReference>
<dbReference type="Gene3D" id="3.90.220.20">
    <property type="entry name" value="DNA methylase specificity domains"/>
    <property type="match status" value="2"/>
</dbReference>
<gene>
    <name evidence="5" type="ORF">BJI67_03535</name>
</gene>
<accession>A0A1D8K5M9</accession>
<dbReference type="InterPro" id="IPR000055">
    <property type="entry name" value="Restrct_endonuc_typeI_TRD"/>
</dbReference>
<dbReference type="KEGG" id="aaeo:BJI67_03535"/>
<evidence type="ECO:0000256" key="3">
    <source>
        <dbReference type="ARBA" id="ARBA00023125"/>
    </source>
</evidence>
<dbReference type="GO" id="GO:0003677">
    <property type="term" value="F:DNA binding"/>
    <property type="evidence" value="ECO:0007669"/>
    <property type="project" value="UniProtKB-KW"/>
</dbReference>
<dbReference type="EMBL" id="CP017448">
    <property type="protein sequence ID" value="AOV16267.1"/>
    <property type="molecule type" value="Genomic_DNA"/>
</dbReference>
<organism evidence="5 6">
    <name type="scientific">Acidihalobacter aeolianus</name>
    <dbReference type="NCBI Taxonomy" id="2792603"/>
    <lineage>
        <taxon>Bacteria</taxon>
        <taxon>Pseudomonadati</taxon>
        <taxon>Pseudomonadota</taxon>
        <taxon>Gammaproteobacteria</taxon>
        <taxon>Chromatiales</taxon>
        <taxon>Ectothiorhodospiraceae</taxon>
        <taxon>Acidihalobacter</taxon>
    </lineage>
</organism>
<dbReference type="Gene3D" id="1.10.287.1120">
    <property type="entry name" value="Bipartite methylase S protein"/>
    <property type="match status" value="1"/>
</dbReference>
<keyword evidence="5" id="KW-0378">Hydrolase</keyword>
<keyword evidence="6" id="KW-1185">Reference proteome</keyword>
<dbReference type="GO" id="GO:0009307">
    <property type="term" value="P:DNA restriction-modification system"/>
    <property type="evidence" value="ECO:0007669"/>
    <property type="project" value="UniProtKB-KW"/>
</dbReference>
<reference evidence="5 6" key="1">
    <citation type="submission" date="2016-09" db="EMBL/GenBank/DDBJ databases">
        <title>Acidihalobacter prosperus V6 (DSM14174).</title>
        <authorList>
            <person name="Khaleque H.N."/>
            <person name="Ramsay J.P."/>
            <person name="Murphy R.J.T."/>
            <person name="Kaksonen A.H."/>
            <person name="Boxall N.J."/>
            <person name="Watkin E.L.J."/>
        </authorList>
    </citation>
    <scope>NUCLEOTIDE SEQUENCE [LARGE SCALE GENOMIC DNA]</scope>
    <source>
        <strain evidence="5 6">V6</strain>
    </source>
</reference>
<dbReference type="SUPFAM" id="SSF116734">
    <property type="entry name" value="DNA methylase specificity domain"/>
    <property type="match status" value="2"/>
</dbReference>
<evidence type="ECO:0000256" key="1">
    <source>
        <dbReference type="ARBA" id="ARBA00010923"/>
    </source>
</evidence>
<keyword evidence="5" id="KW-0255">Endonuclease</keyword>
<sequence>MSQYKAYPAYKDSGVEWIGQVPEHWEVKRLRHIGRYSNSGVDKKSYEDQQTVKLCNYTDVYYNEFISNDMPFMQATASAHEIEQFTLKKGDVIITKDSEDPSDIGVPAFVPHDMPGVVCGYHLTMIRALNDNHGSYIHRSIQSDHTKAYFFVESPGITRYGLNQNTIGNAPVALPPPEEQVTIAAALDRETARIDSLIQKKTRFIDLLKEKRQALITHAVTKGLDPNVKMKDSGVEWIGQVPEHWEVKRLKHLISQCQNGVWGDDPLEDGSDTLCIRVADFDRDNNVVICNPSTYRQITKEHQDSRLVSKGDILLEKSGGGAQTLVGANVRYLGEEPAVCSNFVAVIKPSKKAESAWLNYLMASMYALKINLRSIKQSTGIQNLDSEQYLDEGVAAPSLDEQATIAAALDRETARIDALIGKAEQSITLLKERRSAFITAAVTGQIDLRGEQ</sequence>